<feature type="compositionally biased region" description="Basic and acidic residues" evidence="6">
    <location>
        <begin position="511"/>
        <end position="647"/>
    </location>
</feature>
<accession>A0A3B4CYT7</accession>
<feature type="region of interest" description="Disordered" evidence="6">
    <location>
        <begin position="761"/>
        <end position="783"/>
    </location>
</feature>
<organism evidence="7 8">
    <name type="scientific">Pygocentrus nattereri</name>
    <name type="common">Red-bellied piranha</name>
    <dbReference type="NCBI Taxonomy" id="42514"/>
    <lineage>
        <taxon>Eukaryota</taxon>
        <taxon>Metazoa</taxon>
        <taxon>Chordata</taxon>
        <taxon>Craniata</taxon>
        <taxon>Vertebrata</taxon>
        <taxon>Euteleostomi</taxon>
        <taxon>Actinopterygii</taxon>
        <taxon>Neopterygii</taxon>
        <taxon>Teleostei</taxon>
        <taxon>Ostariophysi</taxon>
        <taxon>Characiformes</taxon>
        <taxon>Characoidei</taxon>
        <taxon>Pygocentrus</taxon>
    </lineage>
</organism>
<comment type="subcellular location">
    <subcellularLocation>
        <location evidence="1">Cytoplasm</location>
        <location evidence="1">Cytoskeleton</location>
    </subcellularLocation>
</comment>
<dbReference type="GO" id="GO:0000226">
    <property type="term" value="P:microtubule cytoskeleton organization"/>
    <property type="evidence" value="ECO:0007669"/>
    <property type="project" value="InterPro"/>
</dbReference>
<proteinExistence type="inferred from homology"/>
<keyword evidence="5" id="KW-0206">Cytoskeleton</keyword>
<evidence type="ECO:0000256" key="5">
    <source>
        <dbReference type="ARBA" id="ARBA00023212"/>
    </source>
</evidence>
<dbReference type="Pfam" id="PF05672">
    <property type="entry name" value="MAP7"/>
    <property type="match status" value="1"/>
</dbReference>
<sequence>MAEPGESGGHRSYSQDSDCHLKGDEKKSSSQPGSSTSGHNTYTIPSPTDVQNTTGRPEPLVLKLDERQRLARERREEREKQIAAREAQWQEREERARQYYEKQLEERRRRLEEQRVKEDRRRAAVEEKRRQKLQEEKARYEAVMRRTLERSQRTKQKPNRWSWGGALTTSTSHNSDADRRSVSTMNLSKHTDPVITKRLSSSSATLLNSPDRALQKRTSLSSSCLVNKVQSKARGSREKIQQDKPAGMRRMPLTPWENTVVNRLQTPTHSYLARSRSAMSLSGDAGRLCCMPSCHPMSSLSFKSLQSRSAERPIRAGLSLERPIRAGYVGPETIPRRKTTHNVPVDRKDKDYVRKSWSNLSYPTPTLTPTPFKRAPSPGSQRGRASQLLTVRSSAKPPQKPPMSRKSRSPPPLASLPLSHSSPSLSPGNLRPNRVASESPRVTPEGEKAKKEDKGAKTEAEEAEGQEEVEPRPSTAKTAAEATTPKAEPASESGVSPPAVRTSAGTTDPEEASRLLAEKRRQAREQREREEEERRQQEEAERRHKEEMARKKAEEKARREEEAQRLAEEKRHKEEEERRLAEERLQKEREEAERLQKQKEEEEARQREEAERLRQEREKHFQKEEAERLERKKRLEEIMKRTRRSDQKSTTQRNGDMGQQRGQDSAPGSPSVTVSSPRAPEASQYSDKNGHTNPSLSSHTLPPAGHNVSTEAQLRENGIIMETQAFEEVIEVPMVTKLSRQEGDGEEEDERRKTPLLAFRENGSSHNLTALDDSQSQVQAGDV</sequence>
<reference evidence="7" key="3">
    <citation type="submission" date="2025-09" db="UniProtKB">
        <authorList>
            <consortium name="Ensembl"/>
        </authorList>
    </citation>
    <scope>IDENTIFICATION</scope>
</reference>
<comment type="similarity">
    <text evidence="2">Belongs to the MAP7 family.</text>
</comment>
<dbReference type="OrthoDB" id="8948920at2759"/>
<dbReference type="PANTHER" id="PTHR15073:SF4">
    <property type="entry name" value="ENSCONSIN"/>
    <property type="match status" value="1"/>
</dbReference>
<keyword evidence="8" id="KW-1185">Reference proteome</keyword>
<feature type="compositionally biased region" description="Polar residues" evidence="6">
    <location>
        <begin position="660"/>
        <end position="676"/>
    </location>
</feature>
<reference evidence="7" key="2">
    <citation type="submission" date="2025-08" db="UniProtKB">
        <authorList>
            <consortium name="Ensembl"/>
        </authorList>
    </citation>
    <scope>IDENTIFICATION</scope>
</reference>
<evidence type="ECO:0000256" key="2">
    <source>
        <dbReference type="ARBA" id="ARBA00007525"/>
    </source>
</evidence>
<feature type="compositionally biased region" description="Polar residues" evidence="6">
    <location>
        <begin position="683"/>
        <end position="700"/>
    </location>
</feature>
<dbReference type="Proteomes" id="UP001501920">
    <property type="component" value="Chromosome 9"/>
</dbReference>
<dbReference type="Ensembl" id="ENSPNAT00000025047.2">
    <property type="protein sequence ID" value="ENSPNAP00000016520.2"/>
    <property type="gene ID" value="ENSPNAG00000022732.2"/>
</dbReference>
<feature type="compositionally biased region" description="Low complexity" evidence="6">
    <location>
        <begin position="415"/>
        <end position="427"/>
    </location>
</feature>
<feature type="compositionally biased region" description="Polar residues" evidence="6">
    <location>
        <begin position="216"/>
        <end position="230"/>
    </location>
</feature>
<dbReference type="PANTHER" id="PTHR15073">
    <property type="entry name" value="MICROTUBULE-ASSOCIATED PROTEIN"/>
    <property type="match status" value="1"/>
</dbReference>
<feature type="compositionally biased region" description="Basic and acidic residues" evidence="6">
    <location>
        <begin position="17"/>
        <end position="28"/>
    </location>
</feature>
<feature type="region of interest" description="Disordered" evidence="6">
    <location>
        <begin position="1"/>
        <end position="95"/>
    </location>
</feature>
<feature type="region of interest" description="Disordered" evidence="6">
    <location>
        <begin position="147"/>
        <end position="251"/>
    </location>
</feature>
<keyword evidence="3" id="KW-0963">Cytoplasm</keyword>
<name>A0A3B4CYT7_PYGNA</name>
<feature type="compositionally biased region" description="Basic and acidic residues" evidence="6">
    <location>
        <begin position="444"/>
        <end position="460"/>
    </location>
</feature>
<feature type="compositionally biased region" description="Polar residues" evidence="6">
    <location>
        <begin position="38"/>
        <end position="55"/>
    </location>
</feature>
<evidence type="ECO:0000256" key="6">
    <source>
        <dbReference type="SAM" id="MobiDB-lite"/>
    </source>
</evidence>
<dbReference type="GeneTree" id="ENSGT00950000182941"/>
<keyword evidence="4" id="KW-0175">Coiled coil</keyword>
<feature type="compositionally biased region" description="Low complexity" evidence="6">
    <location>
        <begin position="473"/>
        <end position="492"/>
    </location>
</feature>
<feature type="compositionally biased region" description="Basic and acidic residues" evidence="6">
    <location>
        <begin position="63"/>
        <end position="95"/>
    </location>
</feature>
<dbReference type="InterPro" id="IPR008604">
    <property type="entry name" value="MAP7_fam"/>
</dbReference>
<feature type="compositionally biased region" description="Polar residues" evidence="6">
    <location>
        <begin position="762"/>
        <end position="783"/>
    </location>
</feature>
<dbReference type="AlphaFoldDB" id="A0A3B4CYT7"/>
<evidence type="ECO:0000256" key="4">
    <source>
        <dbReference type="ARBA" id="ARBA00023054"/>
    </source>
</evidence>
<evidence type="ECO:0000256" key="3">
    <source>
        <dbReference type="ARBA" id="ARBA00022490"/>
    </source>
</evidence>
<evidence type="ECO:0000313" key="7">
    <source>
        <dbReference type="Ensembl" id="ENSPNAP00000016520.2"/>
    </source>
</evidence>
<dbReference type="GO" id="GO:0015630">
    <property type="term" value="C:microtubule cytoskeleton"/>
    <property type="evidence" value="ECO:0007669"/>
    <property type="project" value="InterPro"/>
</dbReference>
<evidence type="ECO:0000256" key="1">
    <source>
        <dbReference type="ARBA" id="ARBA00004245"/>
    </source>
</evidence>
<feature type="compositionally biased region" description="Polar residues" evidence="6">
    <location>
        <begin position="198"/>
        <end position="208"/>
    </location>
</feature>
<dbReference type="InterPro" id="IPR051483">
    <property type="entry name" value="MAP7_domain-containing"/>
</dbReference>
<feature type="region of interest" description="Disordered" evidence="6">
    <location>
        <begin position="356"/>
        <end position="716"/>
    </location>
</feature>
<reference evidence="7 8" key="1">
    <citation type="submission" date="2020-10" db="EMBL/GenBank/DDBJ databases">
        <title>Pygocentrus nattereri (red-bellied piranha) genome, fPygNat1, primary haplotype.</title>
        <authorList>
            <person name="Myers G."/>
            <person name="Meyer A."/>
            <person name="Karagic N."/>
            <person name="Pippel M."/>
            <person name="Winkler S."/>
            <person name="Tracey A."/>
            <person name="Wood J."/>
            <person name="Formenti G."/>
            <person name="Howe K."/>
            <person name="Fedrigo O."/>
            <person name="Jarvis E.D."/>
        </authorList>
    </citation>
    <scope>NUCLEOTIDE SEQUENCE [LARGE SCALE GENOMIC DNA]</scope>
</reference>
<evidence type="ECO:0000313" key="8">
    <source>
        <dbReference type="Proteomes" id="UP001501920"/>
    </source>
</evidence>
<protein>
    <submittedName>
        <fullName evidence="7">Microtubule-associated protein 7b</fullName>
    </submittedName>
</protein>
<dbReference type="STRING" id="42514.ENSPNAP00000016520"/>
<feature type="compositionally biased region" description="Polar residues" evidence="6">
    <location>
        <begin position="378"/>
        <end position="393"/>
    </location>
</feature>